<name>A0A834T1F8_9FABA</name>
<organism evidence="4 5">
    <name type="scientific">Senna tora</name>
    <dbReference type="NCBI Taxonomy" id="362788"/>
    <lineage>
        <taxon>Eukaryota</taxon>
        <taxon>Viridiplantae</taxon>
        <taxon>Streptophyta</taxon>
        <taxon>Embryophyta</taxon>
        <taxon>Tracheophyta</taxon>
        <taxon>Spermatophyta</taxon>
        <taxon>Magnoliopsida</taxon>
        <taxon>eudicotyledons</taxon>
        <taxon>Gunneridae</taxon>
        <taxon>Pentapetalae</taxon>
        <taxon>rosids</taxon>
        <taxon>fabids</taxon>
        <taxon>Fabales</taxon>
        <taxon>Fabaceae</taxon>
        <taxon>Caesalpinioideae</taxon>
        <taxon>Cassia clade</taxon>
        <taxon>Senna</taxon>
    </lineage>
</organism>
<dbReference type="AlphaFoldDB" id="A0A834T1F8"/>
<protein>
    <recommendedName>
        <fullName evidence="3">DUF659 domain-containing protein</fullName>
    </recommendedName>
</protein>
<keyword evidence="2" id="KW-0472">Membrane</keyword>
<dbReference type="Proteomes" id="UP000634136">
    <property type="component" value="Unassembled WGS sequence"/>
</dbReference>
<feature type="compositionally biased region" description="Low complexity" evidence="1">
    <location>
        <begin position="81"/>
        <end position="96"/>
    </location>
</feature>
<keyword evidence="2" id="KW-1133">Transmembrane helix</keyword>
<dbReference type="PANTHER" id="PTHR46951:SF2">
    <property type="entry name" value="BED-TYPE DOMAIN-CONTAINING PROTEIN"/>
    <property type="match status" value="1"/>
</dbReference>
<dbReference type="OrthoDB" id="2013475at2759"/>
<evidence type="ECO:0000313" key="4">
    <source>
        <dbReference type="EMBL" id="KAF7812551.1"/>
    </source>
</evidence>
<evidence type="ECO:0000256" key="2">
    <source>
        <dbReference type="SAM" id="Phobius"/>
    </source>
</evidence>
<keyword evidence="5" id="KW-1185">Reference proteome</keyword>
<feature type="transmembrane region" description="Helical" evidence="2">
    <location>
        <begin position="289"/>
        <end position="312"/>
    </location>
</feature>
<feature type="domain" description="DUF659" evidence="3">
    <location>
        <begin position="213"/>
        <end position="255"/>
    </location>
</feature>
<evidence type="ECO:0000256" key="1">
    <source>
        <dbReference type="SAM" id="MobiDB-lite"/>
    </source>
</evidence>
<dbReference type="InterPro" id="IPR007021">
    <property type="entry name" value="DUF659"/>
</dbReference>
<gene>
    <name evidence="4" type="ORF">G2W53_033527</name>
</gene>
<proteinExistence type="predicted"/>
<dbReference type="EMBL" id="JAAIUW010000010">
    <property type="protein sequence ID" value="KAF7812551.1"/>
    <property type="molecule type" value="Genomic_DNA"/>
</dbReference>
<evidence type="ECO:0000313" key="5">
    <source>
        <dbReference type="Proteomes" id="UP000634136"/>
    </source>
</evidence>
<comment type="caution">
    <text evidence="4">The sequence shown here is derived from an EMBL/GenBank/DDBJ whole genome shotgun (WGS) entry which is preliminary data.</text>
</comment>
<dbReference type="PANTHER" id="PTHR46951">
    <property type="entry name" value="BED-TYPE DOMAIN-CONTAINING PROTEIN"/>
    <property type="match status" value="1"/>
</dbReference>
<accession>A0A834T1F8</accession>
<keyword evidence="2" id="KW-0812">Transmembrane</keyword>
<reference evidence="4" key="1">
    <citation type="submission" date="2020-09" db="EMBL/GenBank/DDBJ databases">
        <title>Genome-Enabled Discovery of Anthraquinone Biosynthesis in Senna tora.</title>
        <authorList>
            <person name="Kang S.-H."/>
            <person name="Pandey R.P."/>
            <person name="Lee C.-M."/>
            <person name="Sim J.-S."/>
            <person name="Jeong J.-T."/>
            <person name="Choi B.-S."/>
            <person name="Jung M."/>
            <person name="Ginzburg D."/>
            <person name="Zhao K."/>
            <person name="Won S.Y."/>
            <person name="Oh T.-J."/>
            <person name="Yu Y."/>
            <person name="Kim N.-H."/>
            <person name="Lee O.R."/>
            <person name="Lee T.-H."/>
            <person name="Bashyal P."/>
            <person name="Kim T.-S."/>
            <person name="Lee W.-H."/>
            <person name="Kawkins C."/>
            <person name="Kim C.-K."/>
            <person name="Kim J.S."/>
            <person name="Ahn B.O."/>
            <person name="Rhee S.Y."/>
            <person name="Sohng J.K."/>
        </authorList>
    </citation>
    <scope>NUCLEOTIDE SEQUENCE</scope>
    <source>
        <tissue evidence="4">Leaf</tissue>
    </source>
</reference>
<sequence length="316" mass="36318">MYYKLHITPPRQEFSTGRLEGDPSADIDLHFGEPVAENRNNVKCKLCELHKKASDHKEKGREAKIQATNRRGQNVYEEGGRSNARGGSSGSGTSRLRLSESEDRAFQLRSADIELVRSRSTKQSKITGGLMKTLRKKQREAVSKLIIYEHLPMNLASSFWLQNLINAAAEIGTGVKFPTPYEISDVYLESEFQSMKELIDRMKMIFQEKCVTIMRNIDYYFKLLDKVVEEVGEEYVVQVVTDNEETMDETTTVINKLERDMDNQIRAINQLMHFREKQEKFGTPQAQRAWFVMNPLNGGLYMVLILLSFNALQSKF</sequence>
<dbReference type="Pfam" id="PF04937">
    <property type="entry name" value="DUF659"/>
    <property type="match status" value="1"/>
</dbReference>
<feature type="region of interest" description="Disordered" evidence="1">
    <location>
        <begin position="53"/>
        <end position="101"/>
    </location>
</feature>
<evidence type="ECO:0000259" key="3">
    <source>
        <dbReference type="Pfam" id="PF04937"/>
    </source>
</evidence>
<feature type="compositionally biased region" description="Basic and acidic residues" evidence="1">
    <location>
        <begin position="53"/>
        <end position="64"/>
    </location>
</feature>
<feature type="region of interest" description="Disordered" evidence="1">
    <location>
        <begin position="1"/>
        <end position="21"/>
    </location>
</feature>